<dbReference type="Proteomes" id="UP000246975">
    <property type="component" value="Segment"/>
</dbReference>
<keyword evidence="1" id="KW-0812">Transmembrane</keyword>
<sequence length="55" mass="6196">MRRAVMYVPTLALVAAFWALLWFAFDDPGAPLWIYMYPLSCAGMVLGAYEVARLP</sequence>
<evidence type="ECO:0000313" key="3">
    <source>
        <dbReference type="Proteomes" id="UP000246975"/>
    </source>
</evidence>
<dbReference type="RefSeq" id="YP_009801713.1">
    <property type="nucleotide sequence ID" value="NC_047974.1"/>
</dbReference>
<proteinExistence type="predicted"/>
<dbReference type="GeneID" id="54992231"/>
<feature type="transmembrane region" description="Helical" evidence="1">
    <location>
        <begin position="31"/>
        <end position="52"/>
    </location>
</feature>
<dbReference type="EMBL" id="MH153804">
    <property type="protein sequence ID" value="AWN03687.1"/>
    <property type="molecule type" value="Genomic_DNA"/>
</dbReference>
<feature type="transmembrane region" description="Helical" evidence="1">
    <location>
        <begin position="7"/>
        <end position="25"/>
    </location>
</feature>
<keyword evidence="1" id="KW-0472">Membrane</keyword>
<gene>
    <name evidence="2" type="primary">67</name>
    <name evidence="2" type="ORF">PBI_JACE_67</name>
</gene>
<keyword evidence="3" id="KW-1185">Reference proteome</keyword>
<keyword evidence="1" id="KW-1133">Transmembrane helix</keyword>
<protein>
    <submittedName>
        <fullName evidence="2">Membrane protein</fullName>
    </submittedName>
</protein>
<reference evidence="2 3" key="1">
    <citation type="submission" date="2018-03" db="EMBL/GenBank/DDBJ databases">
        <authorList>
            <person name="Garlena R.A."/>
            <person name="Russell D.A."/>
            <person name="Pope W.H."/>
            <person name="Jacobs-Sera D."/>
            <person name="Hatfull G.F."/>
        </authorList>
    </citation>
    <scope>NUCLEOTIDE SEQUENCE [LARGE SCALE GENOMIC DNA]</scope>
</reference>
<name>A0A2U8UJ58_9CAUD</name>
<evidence type="ECO:0000256" key="1">
    <source>
        <dbReference type="SAM" id="Phobius"/>
    </source>
</evidence>
<accession>A0A2U8UJ58</accession>
<organism evidence="2 3">
    <name type="scientific">Gordonia phage Jace</name>
    <dbReference type="NCBI Taxonomy" id="2182360"/>
    <lineage>
        <taxon>Viruses</taxon>
        <taxon>Duplodnaviria</taxon>
        <taxon>Heunggongvirae</taxon>
        <taxon>Uroviricota</taxon>
        <taxon>Caudoviricetes</taxon>
        <taxon>Jacevirus</taxon>
        <taxon>Jacevirus jace</taxon>
    </lineage>
</organism>
<evidence type="ECO:0000313" key="2">
    <source>
        <dbReference type="EMBL" id="AWN03687.1"/>
    </source>
</evidence>
<dbReference type="KEGG" id="vg:54992231"/>